<dbReference type="AlphaFoldDB" id="A0A085AA54"/>
<dbReference type="PANTHER" id="PTHR42770">
    <property type="entry name" value="AMINO ACID TRANSPORTER-RELATED"/>
    <property type="match status" value="1"/>
</dbReference>
<dbReference type="RefSeq" id="WP_038156492.1">
    <property type="nucleotide sequence ID" value="NZ_JMTB01000070.1"/>
</dbReference>
<feature type="transmembrane region" description="Helical" evidence="7">
    <location>
        <begin position="283"/>
        <end position="307"/>
    </location>
</feature>
<dbReference type="GO" id="GO:0022857">
    <property type="term" value="F:transmembrane transporter activity"/>
    <property type="evidence" value="ECO:0007669"/>
    <property type="project" value="InterPro"/>
</dbReference>
<reference evidence="9" key="1">
    <citation type="submission" date="2014-05" db="EMBL/GenBank/DDBJ databases">
        <title>ATOL: Assembling a taxonomically balanced genome-scale reconstruction of the evolutionary history of the Enterobacteriaceae.</title>
        <authorList>
            <person name="Plunkett G. III"/>
            <person name="Neeno-Eckwall E.C."/>
            <person name="Glasner J.D."/>
            <person name="Perna N.T."/>
        </authorList>
    </citation>
    <scope>NUCLEOTIDE SEQUENCE [LARGE SCALE GENOMIC DNA]</scope>
    <source>
        <strain evidence="9">ATCC 49490</strain>
    </source>
</reference>
<evidence type="ECO:0000313" key="9">
    <source>
        <dbReference type="Proteomes" id="UP000028630"/>
    </source>
</evidence>
<keyword evidence="6 7" id="KW-0472">Membrane</keyword>
<feature type="transmembrane region" description="Helical" evidence="7">
    <location>
        <begin position="356"/>
        <end position="382"/>
    </location>
</feature>
<keyword evidence="9" id="KW-1185">Reference proteome</keyword>
<feature type="transmembrane region" description="Helical" evidence="7">
    <location>
        <begin position="192"/>
        <end position="210"/>
    </location>
</feature>
<feature type="transmembrane region" description="Helical" evidence="7">
    <location>
        <begin position="403"/>
        <end position="422"/>
    </location>
</feature>
<dbReference type="InterPro" id="IPR050367">
    <property type="entry name" value="APC_superfamily"/>
</dbReference>
<dbReference type="InterPro" id="IPR002293">
    <property type="entry name" value="AA/rel_permease1"/>
</dbReference>
<accession>A0A085AA54</accession>
<dbReference type="eggNOG" id="COG0531">
    <property type="taxonomic scope" value="Bacteria"/>
</dbReference>
<protein>
    <submittedName>
        <fullName evidence="8">Putative glutamate/gamma-aminobutyrate antiporter</fullName>
    </submittedName>
</protein>
<dbReference type="GO" id="GO:0005886">
    <property type="term" value="C:plasma membrane"/>
    <property type="evidence" value="ECO:0007669"/>
    <property type="project" value="UniProtKB-SubCell"/>
</dbReference>
<dbReference type="Gene3D" id="1.20.1740.10">
    <property type="entry name" value="Amino acid/polyamine transporter I"/>
    <property type="match status" value="1"/>
</dbReference>
<evidence type="ECO:0000256" key="5">
    <source>
        <dbReference type="ARBA" id="ARBA00022989"/>
    </source>
</evidence>
<keyword evidence="3" id="KW-1003">Cell membrane</keyword>
<evidence type="ECO:0000256" key="1">
    <source>
        <dbReference type="ARBA" id="ARBA00004651"/>
    </source>
</evidence>
<feature type="transmembrane region" description="Helical" evidence="7">
    <location>
        <begin position="231"/>
        <end position="255"/>
    </location>
</feature>
<name>A0A085AA54_9ENTR</name>
<evidence type="ECO:0000256" key="4">
    <source>
        <dbReference type="ARBA" id="ARBA00022692"/>
    </source>
</evidence>
<dbReference type="Pfam" id="PF13520">
    <property type="entry name" value="AA_permease_2"/>
    <property type="match status" value="1"/>
</dbReference>
<sequence length="498" mass="53738">MSNDKKSLSAFSLMMISVAAVLSVRNFPSMATYGWSSIGWYVLGTILFLLPMTLVSAELATGWNKGGGVYSWVREAFGEKAGFIAVFCEWSNNLVWFPTVLSFIAGTIAYIFSPDLANNGLFMFITMMAVFWLSTIVSLLGSDITSRINNIGVVLGSLVPSVLLAILGIAYALSDRHVVLPVFSLDATLPGIHLTTVPFVASVILMFAGMEMSGFHAMDVKNPHRDYPRAMFGAAVIVFLMSVFGTLAMSAVIPVKELNLTAGLMQAFESFLKSFGMSWATPLVAILVALGGFALLTTWLIGPILGLNVTAHSGDMPPFTRKLNKRGVPVFMLVFQGIIATMLSLLYVVLPSVNQAYWILSAITVLLLSITYMLLFAAAIILRIRQPDVPRAFRIPGGMVGMWIVAGLGFLSTAFAFIVGLLPPAGMALFPPSAGFHSTVASFLSGFMHKKIVSEVTAEMVAALPTAAYIAIMLFGTAVLALPPLLILKFRKQSWIEK</sequence>
<dbReference type="PANTHER" id="PTHR42770:SF15">
    <property type="entry name" value="GLUTAMATE_GAMMA-AMINOBUTYRATE ANTIPORTER-RELATED"/>
    <property type="match status" value="1"/>
</dbReference>
<feature type="transmembrane region" description="Helical" evidence="7">
    <location>
        <begin position="94"/>
        <end position="113"/>
    </location>
</feature>
<dbReference type="PIRSF" id="PIRSF006060">
    <property type="entry name" value="AA_transporter"/>
    <property type="match status" value="1"/>
</dbReference>
<feature type="transmembrane region" description="Helical" evidence="7">
    <location>
        <begin position="328"/>
        <end position="350"/>
    </location>
</feature>
<comment type="subcellular location">
    <subcellularLocation>
        <location evidence="1">Cell membrane</location>
        <topology evidence="1">Multi-pass membrane protein</topology>
    </subcellularLocation>
</comment>
<evidence type="ECO:0000256" key="6">
    <source>
        <dbReference type="ARBA" id="ARBA00023136"/>
    </source>
</evidence>
<evidence type="ECO:0000313" key="8">
    <source>
        <dbReference type="EMBL" id="KFC07099.1"/>
    </source>
</evidence>
<proteinExistence type="predicted"/>
<feature type="transmembrane region" description="Helical" evidence="7">
    <location>
        <begin position="152"/>
        <end position="172"/>
    </location>
</feature>
<feature type="transmembrane region" description="Helical" evidence="7">
    <location>
        <begin position="467"/>
        <end position="488"/>
    </location>
</feature>
<evidence type="ECO:0000256" key="3">
    <source>
        <dbReference type="ARBA" id="ARBA00022475"/>
    </source>
</evidence>
<keyword evidence="5 7" id="KW-1133">Transmembrane helix</keyword>
<feature type="transmembrane region" description="Helical" evidence="7">
    <location>
        <begin position="33"/>
        <end position="55"/>
    </location>
</feature>
<dbReference type="Proteomes" id="UP000028630">
    <property type="component" value="Unassembled WGS sequence"/>
</dbReference>
<dbReference type="EMBL" id="JMTB01000070">
    <property type="protein sequence ID" value="KFC07099.1"/>
    <property type="molecule type" value="Genomic_DNA"/>
</dbReference>
<evidence type="ECO:0000256" key="7">
    <source>
        <dbReference type="SAM" id="Phobius"/>
    </source>
</evidence>
<organism evidence="8 9">
    <name type="scientific">Trabulsiella guamensis ATCC 49490</name>
    <dbReference type="NCBI Taxonomy" id="1005994"/>
    <lineage>
        <taxon>Bacteria</taxon>
        <taxon>Pseudomonadati</taxon>
        <taxon>Pseudomonadota</taxon>
        <taxon>Gammaproteobacteria</taxon>
        <taxon>Enterobacterales</taxon>
        <taxon>Enterobacteriaceae</taxon>
        <taxon>Trabulsiella</taxon>
    </lineage>
</organism>
<keyword evidence="4 7" id="KW-0812">Transmembrane</keyword>
<feature type="transmembrane region" description="Helical" evidence="7">
    <location>
        <begin position="119"/>
        <end position="140"/>
    </location>
</feature>
<keyword evidence="2" id="KW-0813">Transport</keyword>
<gene>
    <name evidence="8" type="ORF">GTGU_02138</name>
</gene>
<evidence type="ECO:0000256" key="2">
    <source>
        <dbReference type="ARBA" id="ARBA00022448"/>
    </source>
</evidence>
<comment type="caution">
    <text evidence="8">The sequence shown here is derived from an EMBL/GenBank/DDBJ whole genome shotgun (WGS) entry which is preliminary data.</text>
</comment>